<dbReference type="Pfam" id="PF03319">
    <property type="entry name" value="EutN_CcmL"/>
    <property type="match status" value="1"/>
</dbReference>
<dbReference type="CDD" id="cd01614">
    <property type="entry name" value="EutN_CcmL"/>
    <property type="match status" value="1"/>
</dbReference>
<keyword evidence="3" id="KW-1283">Bacterial microcompartment</keyword>
<dbReference type="PROSITE" id="PS51932">
    <property type="entry name" value="BMV"/>
    <property type="match status" value="1"/>
</dbReference>
<dbReference type="RefSeq" id="WP_034438194.1">
    <property type="nucleotide sequence ID" value="NZ_CAACYI010000001.1"/>
</dbReference>
<organism evidence="4 5">
    <name type="scientific">Urinicoccus massiliensis</name>
    <dbReference type="NCBI Taxonomy" id="1723382"/>
    <lineage>
        <taxon>Bacteria</taxon>
        <taxon>Bacillati</taxon>
        <taxon>Bacillota</taxon>
        <taxon>Tissierellia</taxon>
        <taxon>Tissierellales</taxon>
        <taxon>Peptoniphilaceae</taxon>
        <taxon>Urinicoccus</taxon>
    </lineage>
</organism>
<dbReference type="SUPFAM" id="SSF159133">
    <property type="entry name" value="EutN/CcmL-like"/>
    <property type="match status" value="1"/>
</dbReference>
<name>A0A8H2M7H7_9FIRM</name>
<keyword evidence="2" id="KW-1282">Carboxysome</keyword>
<dbReference type="InterPro" id="IPR004992">
    <property type="entry name" value="EutN_CcmL"/>
</dbReference>
<gene>
    <name evidence="4" type="primary">eutN_2</name>
    <name evidence="4" type="ORF">NCTC13150_02016</name>
</gene>
<evidence type="ECO:0000313" key="4">
    <source>
        <dbReference type="EMBL" id="VFB17423.1"/>
    </source>
</evidence>
<evidence type="ECO:0000256" key="3">
    <source>
        <dbReference type="ARBA" id="ARBA00024446"/>
    </source>
</evidence>
<comment type="caution">
    <text evidence="4">The sequence shown here is derived from an EMBL/GenBank/DDBJ whole genome shotgun (WGS) entry which is preliminary data.</text>
</comment>
<dbReference type="Gene3D" id="2.40.50.220">
    <property type="entry name" value="EutN/Ccml"/>
    <property type="match status" value="1"/>
</dbReference>
<evidence type="ECO:0000313" key="5">
    <source>
        <dbReference type="Proteomes" id="UP000377798"/>
    </source>
</evidence>
<dbReference type="Proteomes" id="UP000377798">
    <property type="component" value="Unassembled WGS sequence"/>
</dbReference>
<dbReference type="EMBL" id="CAACYI010000001">
    <property type="protein sequence ID" value="VFB17423.1"/>
    <property type="molecule type" value="Genomic_DNA"/>
</dbReference>
<evidence type="ECO:0000256" key="1">
    <source>
        <dbReference type="ARBA" id="ARBA00023587"/>
    </source>
</evidence>
<dbReference type="GO" id="GO:0031470">
    <property type="term" value="C:carboxysome"/>
    <property type="evidence" value="ECO:0007669"/>
    <property type="project" value="UniProtKB-SubCell"/>
</dbReference>
<dbReference type="InterPro" id="IPR036677">
    <property type="entry name" value="EutN_CcmL_sf"/>
</dbReference>
<comment type="subcellular location">
    <subcellularLocation>
        <location evidence="1">Carboxysome</location>
    </subcellularLocation>
</comment>
<protein>
    <submittedName>
        <fullName evidence="4">Ethanolamine utilization protein eutN</fullName>
    </submittedName>
</protein>
<reference evidence="4 5" key="1">
    <citation type="submission" date="2019-02" db="EMBL/GenBank/DDBJ databases">
        <authorList>
            <consortium name="Pathogen Informatics"/>
        </authorList>
    </citation>
    <scope>NUCLEOTIDE SEQUENCE [LARGE SCALE GENOMIC DNA]</scope>
    <source>
        <strain evidence="4 5">3012STDY7089603</strain>
    </source>
</reference>
<accession>A0A8H2M7H7</accession>
<dbReference type="PANTHER" id="PTHR36539">
    <property type="entry name" value="ETHANOLAMINE UTILIZATION PROTEIN EUTN"/>
    <property type="match status" value="1"/>
</dbReference>
<dbReference type="AlphaFoldDB" id="A0A8H2M7H7"/>
<keyword evidence="5" id="KW-1185">Reference proteome</keyword>
<sequence>MRVGKVIGNVWATKKDEGLEGFKLLVIDQINPRTKEHDKTIVAVDAVGAGPGEMVLIVGGSTARFAANQHAPTDATVVGIIDTLEIYEESE</sequence>
<proteinExistence type="predicted"/>
<evidence type="ECO:0000256" key="2">
    <source>
        <dbReference type="ARBA" id="ARBA00023669"/>
    </source>
</evidence>